<keyword evidence="1" id="KW-1133">Transmembrane helix</keyword>
<protein>
    <submittedName>
        <fullName evidence="2">Uncharacterized protein</fullName>
    </submittedName>
</protein>
<organism evidence="2 3">
    <name type="scientific">Deinandra increscens subsp. villosa</name>
    <dbReference type="NCBI Taxonomy" id="3103831"/>
    <lineage>
        <taxon>Eukaryota</taxon>
        <taxon>Viridiplantae</taxon>
        <taxon>Streptophyta</taxon>
        <taxon>Embryophyta</taxon>
        <taxon>Tracheophyta</taxon>
        <taxon>Spermatophyta</taxon>
        <taxon>Magnoliopsida</taxon>
        <taxon>eudicotyledons</taxon>
        <taxon>Gunneridae</taxon>
        <taxon>Pentapetalae</taxon>
        <taxon>asterids</taxon>
        <taxon>campanulids</taxon>
        <taxon>Asterales</taxon>
        <taxon>Asteraceae</taxon>
        <taxon>Asteroideae</taxon>
        <taxon>Heliantheae alliance</taxon>
        <taxon>Madieae</taxon>
        <taxon>Madiinae</taxon>
        <taxon>Deinandra</taxon>
    </lineage>
</organism>
<dbReference type="EMBL" id="JBCNJP010000020">
    <property type="protein sequence ID" value="KAK9060072.1"/>
    <property type="molecule type" value="Genomic_DNA"/>
</dbReference>
<dbReference type="Pfam" id="PF04749">
    <property type="entry name" value="PLAC8"/>
    <property type="match status" value="1"/>
</dbReference>
<gene>
    <name evidence="2" type="ORF">SSX86_020776</name>
</gene>
<dbReference type="AlphaFoldDB" id="A0AAP0GTJ9"/>
<comment type="caution">
    <text evidence="2">The sequence shown here is derived from an EMBL/GenBank/DDBJ whole genome shotgun (WGS) entry which is preliminary data.</text>
</comment>
<sequence length="347" mass="38415">MSSMPTPSPAYNQPTLHPYAAGSLASPKTPTSWSSGLCDCCLDISSCCLTCWCPCIIFGQIADIVDKGNTSCGVHGAIYIVISFLTGCCCLYSCVNRTKMRRQFGLPEVPTNDCCVHFCCESCALCQEYRELQHRGFDLSIGWQGNMDRMMSMNGAQVPPMAHGGMKREQLRKTSPHFQQVRKTSPHFQQPTVTCPDGQDAVTPNINREKPKIKFQRLHVNDDQATTTGPNGQVVVIPNINREKVDEVPSIVDPTKLSMDATKMSLLDKEDKVNNIKKDIAEVPPILSKLQVEKDGECYDVPVISDVKAKLDREASDKIRSSGSSNYTSRFFISQFAYTQVPNDVTL</sequence>
<evidence type="ECO:0000313" key="3">
    <source>
        <dbReference type="Proteomes" id="UP001408789"/>
    </source>
</evidence>
<feature type="transmembrane region" description="Helical" evidence="1">
    <location>
        <begin position="76"/>
        <end position="95"/>
    </location>
</feature>
<dbReference type="NCBIfam" id="TIGR01571">
    <property type="entry name" value="A_thal_Cys_rich"/>
    <property type="match status" value="1"/>
</dbReference>
<evidence type="ECO:0000256" key="1">
    <source>
        <dbReference type="SAM" id="Phobius"/>
    </source>
</evidence>
<reference evidence="2 3" key="1">
    <citation type="submission" date="2024-04" db="EMBL/GenBank/DDBJ databases">
        <title>The reference genome of an endangered Asteraceae, Deinandra increscens subsp. villosa, native to the Central Coast of California.</title>
        <authorList>
            <person name="Guilliams M."/>
            <person name="Hasenstab-Lehman K."/>
            <person name="Meyer R."/>
            <person name="Mcevoy S."/>
        </authorList>
    </citation>
    <scope>NUCLEOTIDE SEQUENCE [LARGE SCALE GENOMIC DNA]</scope>
    <source>
        <tissue evidence="2">Leaf</tissue>
    </source>
</reference>
<dbReference type="PANTHER" id="PTHR15907">
    <property type="entry name" value="DUF614 FAMILY PROTEIN-RELATED"/>
    <property type="match status" value="1"/>
</dbReference>
<accession>A0AAP0GTJ9</accession>
<name>A0AAP0GTJ9_9ASTR</name>
<keyword evidence="3" id="KW-1185">Reference proteome</keyword>
<dbReference type="Proteomes" id="UP001408789">
    <property type="component" value="Unassembled WGS sequence"/>
</dbReference>
<evidence type="ECO:0000313" key="2">
    <source>
        <dbReference type="EMBL" id="KAK9060072.1"/>
    </source>
</evidence>
<dbReference type="InterPro" id="IPR006461">
    <property type="entry name" value="PLAC_motif_containing"/>
</dbReference>
<keyword evidence="1" id="KW-0472">Membrane</keyword>
<keyword evidence="1" id="KW-0812">Transmembrane</keyword>
<proteinExistence type="predicted"/>